<protein>
    <submittedName>
        <fullName evidence="3">Uncharacterized protein</fullName>
    </submittedName>
</protein>
<accession>A0A2K8SD86</accession>
<evidence type="ECO:0000256" key="1">
    <source>
        <dbReference type="SAM" id="Coils"/>
    </source>
</evidence>
<feature type="coiled-coil region" evidence="1">
    <location>
        <begin position="249"/>
        <end position="276"/>
    </location>
</feature>
<evidence type="ECO:0000256" key="2">
    <source>
        <dbReference type="SAM" id="MobiDB-lite"/>
    </source>
</evidence>
<dbReference type="OrthoDB" id="387320at2"/>
<dbReference type="Proteomes" id="UP000231823">
    <property type="component" value="Chromosome"/>
</dbReference>
<organism evidence="3 4">
    <name type="scientific">Spiroplasma floricola 23-6</name>
    <dbReference type="NCBI Taxonomy" id="1336749"/>
    <lineage>
        <taxon>Bacteria</taxon>
        <taxon>Bacillati</taxon>
        <taxon>Mycoplasmatota</taxon>
        <taxon>Mollicutes</taxon>
        <taxon>Entomoplasmatales</taxon>
        <taxon>Spiroplasmataceae</taxon>
        <taxon>Spiroplasma</taxon>
    </lineage>
</organism>
<feature type="compositionally biased region" description="Polar residues" evidence="2">
    <location>
        <begin position="1"/>
        <end position="19"/>
    </location>
</feature>
<reference evidence="3 4" key="1">
    <citation type="submission" date="2017-12" db="EMBL/GenBank/DDBJ databases">
        <title>Complete genome sequence of Spiroplasma floricola 23-6 (ATCC 29989).</title>
        <authorList>
            <person name="Tsai Y.-M."/>
            <person name="Wu P.-S."/>
            <person name="Lo W.-S."/>
            <person name="Kuo C.-H."/>
        </authorList>
    </citation>
    <scope>NUCLEOTIDE SEQUENCE [LARGE SCALE GENOMIC DNA]</scope>
    <source>
        <strain evidence="3 4">23-6</strain>
    </source>
</reference>
<dbReference type="EMBL" id="CP025057">
    <property type="protein sequence ID" value="AUB31437.1"/>
    <property type="molecule type" value="Genomic_DNA"/>
</dbReference>
<proteinExistence type="predicted"/>
<feature type="region of interest" description="Disordered" evidence="2">
    <location>
        <begin position="1"/>
        <end position="26"/>
    </location>
</feature>
<name>A0A2K8SD86_9MOLU</name>
<dbReference type="RefSeq" id="WP_100916424.1">
    <property type="nucleotide sequence ID" value="NZ_CP025057.1"/>
</dbReference>
<evidence type="ECO:0000313" key="4">
    <source>
        <dbReference type="Proteomes" id="UP000231823"/>
    </source>
</evidence>
<evidence type="ECO:0000313" key="3">
    <source>
        <dbReference type="EMBL" id="AUB31437.1"/>
    </source>
</evidence>
<sequence>MAAAKKNTTGKETINNKKPATSEYKNQKFGPKALALINKYNLQTDDNYKKLISSYERINLLPKNDPRRPNLVSLWEGEFNRIFKNFWNNFANGQKKQDVGVAGWKDRLNIRTVAMSPDEKRKDLLLKLSPGVISTNRNTKEDILSRAGYVNQNRTDQFNFTAVSKSGQNIYEIENLLSSTVEEKTISQPTSILQNAFTVPPKKEIIEEEISNSASISTPFVDEETEIMTSKVVPDPNLLEFINEGKASSKISTEEIKNLKLEEQQKEEKSLNLKNDSKDDSMEEYVARENMTREEFNRENNIQIDEKQIEMENQNLAPIELGSDFFEKHLVQNLNSKKYTKADKVLAKREYTIKDEGIDPEKRNILSKEGFEINIDEDKTDLSGNRSYEYKNNVSRSKPYHEENPIGYYPMTYDLTKRPIMQELIDSHEREGQVFDEMKEKIEFLRELRNERRHRINMMKIERANSYIVVRARRLAEARELRRLKRREDFNLKSMEKAERLRRLQERQKLIELMKERQLKRSEEKRVAAVLKLERERRLERDAKYRTEIASIDAQIRYEQEMIKRTELKMKAYFTKVHDDELFDKSLKVAKSTTPNYKSIEDKAEIIHQLEEKKRKERVEKITKKFIKNIK</sequence>
<gene>
    <name evidence="3" type="ORF">SFLOR_v1c03800</name>
</gene>
<keyword evidence="4" id="KW-1185">Reference proteome</keyword>
<dbReference type="KEGG" id="sfz:SFLOR_v1c03800"/>
<dbReference type="AlphaFoldDB" id="A0A2K8SD86"/>
<keyword evidence="1" id="KW-0175">Coiled coil</keyword>